<dbReference type="GO" id="GO:0032153">
    <property type="term" value="C:cell division site"/>
    <property type="evidence" value="ECO:0007669"/>
    <property type="project" value="TreeGrafter"/>
</dbReference>
<feature type="transmembrane region" description="Helical" evidence="16">
    <location>
        <begin position="17"/>
        <end position="41"/>
    </location>
</feature>
<evidence type="ECO:0000256" key="9">
    <source>
        <dbReference type="ARBA" id="ARBA00032370"/>
    </source>
</evidence>
<keyword evidence="3" id="KW-0808">Transferase</keyword>
<dbReference type="InterPro" id="IPR001182">
    <property type="entry name" value="FtsW/RodA"/>
</dbReference>
<evidence type="ECO:0000313" key="17">
    <source>
        <dbReference type="EMBL" id="MBK9981812.1"/>
    </source>
</evidence>
<comment type="caution">
    <text evidence="17">The sequence shown here is derived from an EMBL/GenBank/DDBJ whole genome shotgun (WGS) entry which is preliminary data.</text>
</comment>
<keyword evidence="6" id="KW-0573">Peptidoglycan synthesis</keyword>
<dbReference type="Proteomes" id="UP000808337">
    <property type="component" value="Unassembled WGS sequence"/>
</dbReference>
<comment type="similarity">
    <text evidence="11">Belongs to the SEDS family. FtsW subfamily.</text>
</comment>
<evidence type="ECO:0000313" key="18">
    <source>
        <dbReference type="Proteomes" id="UP000808337"/>
    </source>
</evidence>
<dbReference type="GO" id="GO:0008360">
    <property type="term" value="P:regulation of cell shape"/>
    <property type="evidence" value="ECO:0007669"/>
    <property type="project" value="UniProtKB-KW"/>
</dbReference>
<evidence type="ECO:0000256" key="1">
    <source>
        <dbReference type="ARBA" id="ARBA00004141"/>
    </source>
</evidence>
<dbReference type="AlphaFoldDB" id="A0A9D7SRN3"/>
<dbReference type="EMBL" id="JADKGY010000001">
    <property type="protein sequence ID" value="MBK9981812.1"/>
    <property type="molecule type" value="Genomic_DNA"/>
</dbReference>
<feature type="transmembrane region" description="Helical" evidence="16">
    <location>
        <begin position="80"/>
        <end position="99"/>
    </location>
</feature>
<evidence type="ECO:0000256" key="12">
    <source>
        <dbReference type="ARBA" id="ARBA00041185"/>
    </source>
</evidence>
<feature type="transmembrane region" description="Helical" evidence="16">
    <location>
        <begin position="273"/>
        <end position="299"/>
    </location>
</feature>
<feature type="transmembrane region" description="Helical" evidence="16">
    <location>
        <begin position="354"/>
        <end position="373"/>
    </location>
</feature>
<proteinExistence type="inferred from homology"/>
<keyword evidence="5" id="KW-0133">Cell shape</keyword>
<keyword evidence="2" id="KW-0328">Glycosyltransferase</keyword>
<feature type="transmembrane region" description="Helical" evidence="16">
    <location>
        <begin position="111"/>
        <end position="133"/>
    </location>
</feature>
<protein>
    <recommendedName>
        <fullName evidence="12">Probable peptidoglycan glycosyltransferase FtsW</fullName>
        <ecNumber evidence="14">2.4.99.28</ecNumber>
    </recommendedName>
    <alternativeName>
        <fullName evidence="13">Cell division protein FtsW</fullName>
    </alternativeName>
    <alternativeName>
        <fullName evidence="10">Cell wall polymerase</fullName>
    </alternativeName>
    <alternativeName>
        <fullName evidence="9">Peptidoglycan polymerase</fullName>
    </alternativeName>
</protein>
<comment type="subcellular location">
    <subcellularLocation>
        <location evidence="1">Membrane</location>
        <topology evidence="1">Multi-pass membrane protein</topology>
    </subcellularLocation>
</comment>
<name>A0A9D7SRN3_9BACT</name>
<dbReference type="GO" id="GO:0009252">
    <property type="term" value="P:peptidoglycan biosynthetic process"/>
    <property type="evidence" value="ECO:0007669"/>
    <property type="project" value="UniProtKB-KW"/>
</dbReference>
<evidence type="ECO:0000256" key="8">
    <source>
        <dbReference type="ARBA" id="ARBA00023136"/>
    </source>
</evidence>
<feature type="transmembrane region" description="Helical" evidence="16">
    <location>
        <begin position="192"/>
        <end position="214"/>
    </location>
</feature>
<dbReference type="PANTHER" id="PTHR30474:SF2">
    <property type="entry name" value="PEPTIDOGLYCAN GLYCOSYLTRANSFERASE FTSW-RELATED"/>
    <property type="match status" value="1"/>
</dbReference>
<dbReference type="GO" id="GO:0015648">
    <property type="term" value="F:lipid-linked peptidoglycan transporter activity"/>
    <property type="evidence" value="ECO:0007669"/>
    <property type="project" value="TreeGrafter"/>
</dbReference>
<gene>
    <name evidence="17" type="ORF">IPP15_05205</name>
</gene>
<evidence type="ECO:0000256" key="14">
    <source>
        <dbReference type="ARBA" id="ARBA00044770"/>
    </source>
</evidence>
<organism evidence="17 18">
    <name type="scientific">Candidatus Opimibacter skivensis</name>
    <dbReference type="NCBI Taxonomy" id="2982028"/>
    <lineage>
        <taxon>Bacteria</taxon>
        <taxon>Pseudomonadati</taxon>
        <taxon>Bacteroidota</taxon>
        <taxon>Saprospiria</taxon>
        <taxon>Saprospirales</taxon>
        <taxon>Saprospiraceae</taxon>
        <taxon>Candidatus Opimibacter</taxon>
    </lineage>
</organism>
<dbReference type="EC" id="2.4.99.28" evidence="14"/>
<evidence type="ECO:0000256" key="15">
    <source>
        <dbReference type="ARBA" id="ARBA00049902"/>
    </source>
</evidence>
<dbReference type="GO" id="GO:0008955">
    <property type="term" value="F:peptidoglycan glycosyltransferase activity"/>
    <property type="evidence" value="ECO:0007669"/>
    <property type="project" value="UniProtKB-EC"/>
</dbReference>
<keyword evidence="4 16" id="KW-0812">Transmembrane</keyword>
<evidence type="ECO:0000256" key="16">
    <source>
        <dbReference type="SAM" id="Phobius"/>
    </source>
</evidence>
<evidence type="ECO:0000256" key="4">
    <source>
        <dbReference type="ARBA" id="ARBA00022692"/>
    </source>
</evidence>
<evidence type="ECO:0000256" key="11">
    <source>
        <dbReference type="ARBA" id="ARBA00038053"/>
    </source>
</evidence>
<evidence type="ECO:0000256" key="13">
    <source>
        <dbReference type="ARBA" id="ARBA00041418"/>
    </source>
</evidence>
<feature type="transmembrane region" description="Helical" evidence="16">
    <location>
        <begin position="153"/>
        <end position="185"/>
    </location>
</feature>
<dbReference type="GO" id="GO:0005886">
    <property type="term" value="C:plasma membrane"/>
    <property type="evidence" value="ECO:0007669"/>
    <property type="project" value="TreeGrafter"/>
</dbReference>
<evidence type="ECO:0000256" key="3">
    <source>
        <dbReference type="ARBA" id="ARBA00022679"/>
    </source>
</evidence>
<evidence type="ECO:0000256" key="2">
    <source>
        <dbReference type="ARBA" id="ARBA00022676"/>
    </source>
</evidence>
<accession>A0A9D7SRN3</accession>
<feature type="transmembrane region" description="Helical" evidence="16">
    <location>
        <begin position="311"/>
        <end position="334"/>
    </location>
</feature>
<dbReference type="GO" id="GO:0051301">
    <property type="term" value="P:cell division"/>
    <property type="evidence" value="ECO:0007669"/>
    <property type="project" value="InterPro"/>
</dbReference>
<sequence>MYRAVAIAKNLKGDKGIWVIVALLCLASVLAVYSSTGTIAFKYNGGHAEIHLIKHMVIAMVGIFLCYVCYNTHYTVYSKLAPILLVISIPLLLYTMLFGPEINDARRWISIPGIGLSFQTSDIAAIALIMYIARSISMKQDVIKDFKSAFLPLMLPIIVVCGLIAPNNLSTALLLFMTCMTLMFIGRVHLKYIFLLVGLGAVFLGGLVLLGMVFPDAIRVSTWTNRVAEFLGNSDGGYQIQQAKIAIADGGWFGVGPGLSTQRNYLPYSYADFIYAIICEEYGLLGGLIIIVLFLLLFLKCTSMVTRSPKTFGALLAMGLCLNIVIQAFANIAVSVNIVPVTGLTLPLVSKGGTSMLITCIAFGMILSVSRFIEQSANDVGKVEIKPLDEDHH</sequence>
<keyword evidence="8 16" id="KW-0472">Membrane</keyword>
<evidence type="ECO:0000256" key="5">
    <source>
        <dbReference type="ARBA" id="ARBA00022960"/>
    </source>
</evidence>
<feature type="transmembrane region" description="Helical" evidence="16">
    <location>
        <begin position="53"/>
        <end position="74"/>
    </location>
</feature>
<comment type="catalytic activity">
    <reaction evidence="15">
        <text>[GlcNAc-(1-&gt;4)-Mur2Ac(oyl-L-Ala-gamma-D-Glu-L-Lys-D-Ala-D-Ala)](n)-di-trans,octa-cis-undecaprenyl diphosphate + beta-D-GlcNAc-(1-&gt;4)-Mur2Ac(oyl-L-Ala-gamma-D-Glu-L-Lys-D-Ala-D-Ala)-di-trans,octa-cis-undecaprenyl diphosphate = [GlcNAc-(1-&gt;4)-Mur2Ac(oyl-L-Ala-gamma-D-Glu-L-Lys-D-Ala-D-Ala)](n+1)-di-trans,octa-cis-undecaprenyl diphosphate + di-trans,octa-cis-undecaprenyl diphosphate + H(+)</text>
        <dbReference type="Rhea" id="RHEA:23708"/>
        <dbReference type="Rhea" id="RHEA-COMP:9602"/>
        <dbReference type="Rhea" id="RHEA-COMP:9603"/>
        <dbReference type="ChEBI" id="CHEBI:15378"/>
        <dbReference type="ChEBI" id="CHEBI:58405"/>
        <dbReference type="ChEBI" id="CHEBI:60033"/>
        <dbReference type="ChEBI" id="CHEBI:78435"/>
        <dbReference type="EC" id="2.4.99.28"/>
    </reaction>
</comment>
<dbReference type="Pfam" id="PF01098">
    <property type="entry name" value="FTSW_RODA_SPOVE"/>
    <property type="match status" value="1"/>
</dbReference>
<keyword evidence="7 16" id="KW-1133">Transmembrane helix</keyword>
<dbReference type="PANTHER" id="PTHR30474">
    <property type="entry name" value="CELL CYCLE PROTEIN"/>
    <property type="match status" value="1"/>
</dbReference>
<evidence type="ECO:0000256" key="6">
    <source>
        <dbReference type="ARBA" id="ARBA00022984"/>
    </source>
</evidence>
<reference evidence="17 18" key="1">
    <citation type="submission" date="2020-10" db="EMBL/GenBank/DDBJ databases">
        <title>Connecting structure to function with the recovery of over 1000 high-quality activated sludge metagenome-assembled genomes encoding full-length rRNA genes using long-read sequencing.</title>
        <authorList>
            <person name="Singleton C.M."/>
            <person name="Petriglieri F."/>
            <person name="Kristensen J.M."/>
            <person name="Kirkegaard R.H."/>
            <person name="Michaelsen T.Y."/>
            <person name="Andersen M.H."/>
            <person name="Karst S.M."/>
            <person name="Dueholm M.S."/>
            <person name="Nielsen P.H."/>
            <person name="Albertsen M."/>
        </authorList>
    </citation>
    <scope>NUCLEOTIDE SEQUENCE [LARGE SCALE GENOMIC DNA]</scope>
    <source>
        <strain evidence="17">Ribe_18-Q3-R11-54_MAXAC.273</strain>
    </source>
</reference>
<evidence type="ECO:0000256" key="7">
    <source>
        <dbReference type="ARBA" id="ARBA00022989"/>
    </source>
</evidence>
<evidence type="ECO:0000256" key="10">
    <source>
        <dbReference type="ARBA" id="ARBA00033270"/>
    </source>
</evidence>